<keyword evidence="9" id="KW-0645">Protease</keyword>
<feature type="transmembrane region" description="Helical" evidence="10">
    <location>
        <begin position="155"/>
        <end position="173"/>
    </location>
</feature>
<comment type="subcellular location">
    <subcellularLocation>
        <location evidence="1">Cell inner membrane</location>
        <topology evidence="1">Multi-pass membrane protein</topology>
    </subcellularLocation>
    <subcellularLocation>
        <location evidence="9">Cell membrane</location>
        <topology evidence="9">Multi-pass membrane protein</topology>
    </subcellularLocation>
</comment>
<organism evidence="13 14">
    <name type="scientific">Roseateles violae</name>
    <dbReference type="NCBI Taxonomy" id="3058042"/>
    <lineage>
        <taxon>Bacteria</taxon>
        <taxon>Pseudomonadati</taxon>
        <taxon>Pseudomonadota</taxon>
        <taxon>Betaproteobacteria</taxon>
        <taxon>Burkholderiales</taxon>
        <taxon>Sphaerotilaceae</taxon>
        <taxon>Roseateles</taxon>
    </lineage>
</organism>
<dbReference type="RefSeq" id="WP_290359406.1">
    <property type="nucleotide sequence ID" value="NZ_JAUHHC010000003.1"/>
</dbReference>
<dbReference type="InterPro" id="IPR014032">
    <property type="entry name" value="Peptidase_A24A_bac"/>
</dbReference>
<evidence type="ECO:0000256" key="7">
    <source>
        <dbReference type="ARBA" id="ARBA00023136"/>
    </source>
</evidence>
<feature type="transmembrane region" description="Helical" evidence="10">
    <location>
        <begin position="12"/>
        <end position="30"/>
    </location>
</feature>
<evidence type="ECO:0000256" key="8">
    <source>
        <dbReference type="RuleBase" id="RU003793"/>
    </source>
</evidence>
<dbReference type="EC" id="2.1.1.-" evidence="9"/>
<dbReference type="Pfam" id="PF01478">
    <property type="entry name" value="Peptidase_A24"/>
    <property type="match status" value="1"/>
</dbReference>
<proteinExistence type="inferred from homology"/>
<name>A0ABT8DSE3_9BURK</name>
<evidence type="ECO:0000256" key="6">
    <source>
        <dbReference type="ARBA" id="ARBA00022989"/>
    </source>
</evidence>
<evidence type="ECO:0000256" key="3">
    <source>
        <dbReference type="ARBA" id="ARBA00022475"/>
    </source>
</evidence>
<dbReference type="PANTHER" id="PTHR30487:SF0">
    <property type="entry name" value="PREPILIN LEADER PEPTIDASE_N-METHYLTRANSFERASE-RELATED"/>
    <property type="match status" value="1"/>
</dbReference>
<evidence type="ECO:0000313" key="14">
    <source>
        <dbReference type="Proteomes" id="UP001228044"/>
    </source>
</evidence>
<comment type="similarity">
    <text evidence="2 8">Belongs to the peptidase A24 family.</text>
</comment>
<dbReference type="InterPro" id="IPR050882">
    <property type="entry name" value="Prepilin_peptidase/N-MTase"/>
</dbReference>
<evidence type="ECO:0000256" key="9">
    <source>
        <dbReference type="RuleBase" id="RU003794"/>
    </source>
</evidence>
<comment type="function">
    <text evidence="9">Plays an essential role in type IV pili and type II pseudopili formation by proteolytically removing the leader sequence from substrate proteins and subsequently monomethylating the alpha-amino group of the newly exposed N-terminal phenylalanine.</text>
</comment>
<dbReference type="PRINTS" id="PR00864">
    <property type="entry name" value="PREPILNPTASE"/>
</dbReference>
<keyword evidence="9 13" id="KW-0378">Hydrolase</keyword>
<keyword evidence="9" id="KW-0808">Transferase</keyword>
<evidence type="ECO:0000256" key="5">
    <source>
        <dbReference type="ARBA" id="ARBA00022692"/>
    </source>
</evidence>
<feature type="domain" description="Prepilin type IV endopeptidase peptidase" evidence="11">
    <location>
        <begin position="161"/>
        <end position="268"/>
    </location>
</feature>
<feature type="transmembrane region" description="Helical" evidence="10">
    <location>
        <begin position="243"/>
        <end position="269"/>
    </location>
</feature>
<keyword evidence="5 9" id="KW-0812">Transmembrane</keyword>
<keyword evidence="3" id="KW-1003">Cell membrane</keyword>
<feature type="transmembrane region" description="Helical" evidence="10">
    <location>
        <begin position="205"/>
        <end position="223"/>
    </location>
</feature>
<evidence type="ECO:0000259" key="11">
    <source>
        <dbReference type="Pfam" id="PF01478"/>
    </source>
</evidence>
<feature type="transmembrane region" description="Helical" evidence="10">
    <location>
        <begin position="281"/>
        <end position="299"/>
    </location>
</feature>
<evidence type="ECO:0000256" key="10">
    <source>
        <dbReference type="SAM" id="Phobius"/>
    </source>
</evidence>
<dbReference type="Proteomes" id="UP001228044">
    <property type="component" value="Unassembled WGS sequence"/>
</dbReference>
<dbReference type="PANTHER" id="PTHR30487">
    <property type="entry name" value="TYPE 4 PREPILIN-LIKE PROTEINS LEADER PEPTIDE-PROCESSING ENZYME"/>
    <property type="match status" value="1"/>
</dbReference>
<gene>
    <name evidence="13" type="ORF">QWJ38_12470</name>
</gene>
<accession>A0ABT8DSE3</accession>
<keyword evidence="9" id="KW-0489">Methyltransferase</keyword>
<dbReference type="EMBL" id="JAUHHC010000003">
    <property type="protein sequence ID" value="MDN3921097.1"/>
    <property type="molecule type" value="Genomic_DNA"/>
</dbReference>
<evidence type="ECO:0000259" key="12">
    <source>
        <dbReference type="Pfam" id="PF06750"/>
    </source>
</evidence>
<dbReference type="InterPro" id="IPR010627">
    <property type="entry name" value="Prepilin_pept_A24_N"/>
</dbReference>
<comment type="caution">
    <text evidence="13">The sequence shown here is derived from an EMBL/GenBank/DDBJ whole genome shotgun (WGS) entry which is preliminary data.</text>
</comment>
<keyword evidence="14" id="KW-1185">Reference proteome</keyword>
<evidence type="ECO:0000313" key="13">
    <source>
        <dbReference type="EMBL" id="MDN3921097.1"/>
    </source>
</evidence>
<dbReference type="Gene3D" id="1.20.120.1220">
    <property type="match status" value="1"/>
</dbReference>
<sequence length="310" mass="33205">MQASEIEWLLSPWALGLLGLCVGSFLNVVIHRLPLMLERQWLAEACGQLSDGAELSRAAALPRPEADKLAAAATKLSEQVQKLPYLGIALPRSRCPSCGHQLAWHENLPLLGWLRLGGKCAACKAPISLRYPLIELATGLAFAGLSWRFGAQPSTLLWCGFVAALLALAAIDWDTTLLPDALNQPLLWAGLAVALFGWTVPLPNALIGALLGYLSLWSIYWLFKLATGKEGMGYGDFKLLAALGAWLGWQMILPIVLGASLIGAIVGIAMKMSASLREGRYVPFGPFLAGGGLVVLFAGPERVLGWLGWA</sequence>
<comment type="catalytic activity">
    <reaction evidence="9">
        <text>Typically cleaves a -Gly-|-Phe- bond to release an N-terminal, basic peptide of 5-8 residues from type IV prepilin, and then N-methylates the new N-terminal amino group, the methyl donor being S-adenosyl-L-methionine.</text>
        <dbReference type="EC" id="3.4.23.43"/>
    </reaction>
</comment>
<keyword evidence="4" id="KW-0997">Cell inner membrane</keyword>
<protein>
    <recommendedName>
        <fullName evidence="9">Prepilin leader peptidase/N-methyltransferase</fullName>
        <ecNumber evidence="9">2.1.1.-</ecNumber>
        <ecNumber evidence="9">3.4.23.43</ecNumber>
    </recommendedName>
</protein>
<dbReference type="EC" id="3.4.23.43" evidence="9"/>
<dbReference type="GO" id="GO:0016787">
    <property type="term" value="F:hydrolase activity"/>
    <property type="evidence" value="ECO:0007669"/>
    <property type="project" value="UniProtKB-KW"/>
</dbReference>
<feature type="domain" description="Prepilin peptidase A24 N-terminal" evidence="12">
    <location>
        <begin position="17"/>
        <end position="149"/>
    </location>
</feature>
<evidence type="ECO:0000256" key="4">
    <source>
        <dbReference type="ARBA" id="ARBA00022519"/>
    </source>
</evidence>
<evidence type="ECO:0000256" key="2">
    <source>
        <dbReference type="ARBA" id="ARBA00005801"/>
    </source>
</evidence>
<feature type="transmembrane region" description="Helical" evidence="10">
    <location>
        <begin position="185"/>
        <end position="200"/>
    </location>
</feature>
<dbReference type="Pfam" id="PF06750">
    <property type="entry name" value="A24_N_bact"/>
    <property type="match status" value="1"/>
</dbReference>
<evidence type="ECO:0000256" key="1">
    <source>
        <dbReference type="ARBA" id="ARBA00004429"/>
    </source>
</evidence>
<dbReference type="InterPro" id="IPR000045">
    <property type="entry name" value="Prepilin_IV_endopep_pep"/>
</dbReference>
<keyword evidence="9" id="KW-0511">Multifunctional enzyme</keyword>
<keyword evidence="7 10" id="KW-0472">Membrane</keyword>
<keyword evidence="6 10" id="KW-1133">Transmembrane helix</keyword>
<reference evidence="13 14" key="1">
    <citation type="submission" date="2023-06" db="EMBL/GenBank/DDBJ databases">
        <title>Pelomonas sp. PFR6 16S ribosomal RNA gene Genome sequencing and assembly.</title>
        <authorList>
            <person name="Woo H."/>
        </authorList>
    </citation>
    <scope>NUCLEOTIDE SEQUENCE [LARGE SCALE GENOMIC DNA]</scope>
    <source>
        <strain evidence="13 14">PFR6</strain>
    </source>
</reference>